<dbReference type="InterPro" id="IPR036961">
    <property type="entry name" value="Kinesin_motor_dom_sf"/>
</dbReference>
<dbReference type="Proteomes" id="UP001363151">
    <property type="component" value="Unassembled WGS sequence"/>
</dbReference>
<accession>A0ABR1G1J1</accession>
<dbReference type="SUPFAM" id="SSF52540">
    <property type="entry name" value="P-loop containing nucleoside triphosphate hydrolases"/>
    <property type="match status" value="1"/>
</dbReference>
<keyword evidence="1" id="KW-0505">Motor protein</keyword>
<dbReference type="EMBL" id="JBBJCI010000143">
    <property type="protein sequence ID" value="KAK7242443.1"/>
    <property type="molecule type" value="Genomic_DNA"/>
</dbReference>
<evidence type="ECO:0000256" key="1">
    <source>
        <dbReference type="PROSITE-ProRule" id="PRU00283"/>
    </source>
</evidence>
<dbReference type="SMART" id="SM00129">
    <property type="entry name" value="KISc"/>
    <property type="match status" value="1"/>
</dbReference>
<protein>
    <submittedName>
        <fullName evidence="4">Microtubule motor protein</fullName>
    </submittedName>
</protein>
<keyword evidence="1" id="KW-0547">Nucleotide-binding</keyword>
<feature type="domain" description="Kinesin motor" evidence="3">
    <location>
        <begin position="5"/>
        <end position="278"/>
    </location>
</feature>
<dbReference type="Gene3D" id="3.40.850.10">
    <property type="entry name" value="Kinesin motor domain"/>
    <property type="match status" value="2"/>
</dbReference>
<dbReference type="InterPro" id="IPR001752">
    <property type="entry name" value="Kinesin_motor_dom"/>
</dbReference>
<feature type="coiled-coil region" evidence="2">
    <location>
        <begin position="314"/>
        <end position="345"/>
    </location>
</feature>
<dbReference type="PRINTS" id="PR00380">
    <property type="entry name" value="KINESINHEAVY"/>
</dbReference>
<gene>
    <name evidence="4" type="ORF">SO694_00159051</name>
</gene>
<comment type="similarity">
    <text evidence="1">Belongs to the TRAFAC class myosin-kinesin ATPase superfamily. Kinesin family.</text>
</comment>
<sequence>MGGDRVNVFARVRPLGSARAESDSEAVRLDGDTNITVDDIEGAINESLRGSSGASLGDALKASAQRKTFEFDGVFGGESEQAEVFKEVGLPVVDAVLAGYHGCVFAYGQTGSGKTYSLLHGGSAAQSFQDSGLLPRLAATLYVKAARDVAHDYTVEAGCFQVYNEQVSDLLHPEHRSGKGANLSVSKDRSGHGQRVAGKELKEAININGSLLALGNVVAALAAKKKHVPYRDSKLTRVLEGSVGGNCKTTLLCCCSPSADSTSETLAALAFAARAMRCECKAVVNEADVGDMPDCGALSVKAAEHAQKATGDDLDAARKEIGDIMRELREAKETLATRAAVSEDEVNAERARRDDIAARLEAEDAARGRRAADGAKVALELADGAKTAAERADARAAQVAKLRTAEAESRRSLDAALELDNERASDKIFGVESEAARKSARRAPAP</sequence>
<name>A0ABR1G1J1_AURAN</name>
<organism evidence="4 5">
    <name type="scientific">Aureococcus anophagefferens</name>
    <name type="common">Harmful bloom alga</name>
    <dbReference type="NCBI Taxonomy" id="44056"/>
    <lineage>
        <taxon>Eukaryota</taxon>
        <taxon>Sar</taxon>
        <taxon>Stramenopiles</taxon>
        <taxon>Ochrophyta</taxon>
        <taxon>Pelagophyceae</taxon>
        <taxon>Pelagomonadales</taxon>
        <taxon>Pelagomonadaceae</taxon>
        <taxon>Aureococcus</taxon>
    </lineage>
</organism>
<comment type="caution">
    <text evidence="4">The sequence shown here is derived from an EMBL/GenBank/DDBJ whole genome shotgun (WGS) entry which is preliminary data.</text>
</comment>
<evidence type="ECO:0000313" key="5">
    <source>
        <dbReference type="Proteomes" id="UP001363151"/>
    </source>
</evidence>
<evidence type="ECO:0000259" key="3">
    <source>
        <dbReference type="PROSITE" id="PS50067"/>
    </source>
</evidence>
<keyword evidence="2" id="KW-0175">Coiled coil</keyword>
<dbReference type="PROSITE" id="PS50067">
    <property type="entry name" value="KINESIN_MOTOR_2"/>
    <property type="match status" value="1"/>
</dbReference>
<evidence type="ECO:0000313" key="4">
    <source>
        <dbReference type="EMBL" id="KAK7242443.1"/>
    </source>
</evidence>
<evidence type="ECO:0000256" key="2">
    <source>
        <dbReference type="SAM" id="Coils"/>
    </source>
</evidence>
<reference evidence="4 5" key="1">
    <citation type="submission" date="2024-03" db="EMBL/GenBank/DDBJ databases">
        <title>Aureococcus anophagefferens CCMP1851 and Kratosvirus quantuckense: Draft genome of a second virus-susceptible host strain in the model system.</title>
        <authorList>
            <person name="Chase E."/>
            <person name="Truchon A.R."/>
            <person name="Schepens W."/>
            <person name="Wilhelm S.W."/>
        </authorList>
    </citation>
    <scope>NUCLEOTIDE SEQUENCE [LARGE SCALE GENOMIC DNA]</scope>
    <source>
        <strain evidence="4 5">CCMP1851</strain>
    </source>
</reference>
<dbReference type="InterPro" id="IPR027640">
    <property type="entry name" value="Kinesin-like_fam"/>
</dbReference>
<feature type="binding site" evidence="1">
    <location>
        <begin position="108"/>
        <end position="115"/>
    </location>
    <ligand>
        <name>ATP</name>
        <dbReference type="ChEBI" id="CHEBI:30616"/>
    </ligand>
</feature>
<dbReference type="PANTHER" id="PTHR24115">
    <property type="entry name" value="KINESIN-RELATED"/>
    <property type="match status" value="1"/>
</dbReference>
<proteinExistence type="inferred from homology"/>
<dbReference type="InterPro" id="IPR027417">
    <property type="entry name" value="P-loop_NTPase"/>
</dbReference>
<dbReference type="Pfam" id="PF00225">
    <property type="entry name" value="Kinesin"/>
    <property type="match status" value="2"/>
</dbReference>
<keyword evidence="5" id="KW-1185">Reference proteome</keyword>
<keyword evidence="1" id="KW-0067">ATP-binding</keyword>